<proteinExistence type="inferred from homology"/>
<evidence type="ECO:0000313" key="21">
    <source>
        <dbReference type="Proteomes" id="UP001500839"/>
    </source>
</evidence>
<keyword evidence="8" id="KW-0004">4Fe-4S</keyword>
<evidence type="ECO:0000256" key="13">
    <source>
        <dbReference type="ARBA" id="ARBA00023004"/>
    </source>
</evidence>
<dbReference type="Pfam" id="PF01568">
    <property type="entry name" value="Molydop_binding"/>
    <property type="match status" value="1"/>
</dbReference>
<dbReference type="SUPFAM" id="SSF53706">
    <property type="entry name" value="Formate dehydrogenase/DMSO reductase, domains 1-3"/>
    <property type="match status" value="1"/>
</dbReference>
<dbReference type="PANTHER" id="PTHR43105:SF2">
    <property type="entry name" value="RESPIRATORY NITRATE REDUCTASE 2 ALPHA CHAIN"/>
    <property type="match status" value="1"/>
</dbReference>
<dbReference type="CDD" id="cd02750">
    <property type="entry name" value="MopB_Nitrate-R-NarG-like"/>
    <property type="match status" value="1"/>
</dbReference>
<evidence type="ECO:0000256" key="4">
    <source>
        <dbReference type="ARBA" id="ARBA00010312"/>
    </source>
</evidence>
<evidence type="ECO:0000256" key="10">
    <source>
        <dbReference type="ARBA" id="ARBA00022723"/>
    </source>
</evidence>
<comment type="cofactor">
    <cofactor evidence="1">
        <name>Mo-bis(molybdopterin guanine dinucleotide)</name>
        <dbReference type="ChEBI" id="CHEBI:60539"/>
    </cofactor>
</comment>
<dbReference type="Proteomes" id="UP001500839">
    <property type="component" value="Unassembled WGS sequence"/>
</dbReference>
<feature type="domain" description="4Fe-4S Mo/W bis-MGD-type" evidence="19">
    <location>
        <begin position="66"/>
        <end position="130"/>
    </location>
</feature>
<dbReference type="NCBIfam" id="TIGR01580">
    <property type="entry name" value="narG"/>
    <property type="match status" value="1"/>
</dbReference>
<evidence type="ECO:0000256" key="15">
    <source>
        <dbReference type="ARBA" id="ARBA00023063"/>
    </source>
</evidence>
<keyword evidence="10" id="KW-0479">Metal-binding</keyword>
<organism evidence="20 21">
    <name type="scientific">Tomitella cavernea</name>
    <dbReference type="NCBI Taxonomy" id="1387982"/>
    <lineage>
        <taxon>Bacteria</taxon>
        <taxon>Bacillati</taxon>
        <taxon>Actinomycetota</taxon>
        <taxon>Actinomycetes</taxon>
        <taxon>Mycobacteriales</taxon>
        <taxon>Tomitella</taxon>
    </lineage>
</organism>
<keyword evidence="15" id="KW-0534">Nitrate assimilation</keyword>
<comment type="caution">
    <text evidence="20">The sequence shown here is derived from an EMBL/GenBank/DDBJ whole genome shotgun (WGS) entry which is preliminary data.</text>
</comment>
<dbReference type="InterPro" id="IPR006655">
    <property type="entry name" value="Mopterin_OxRdtase_prok_CS"/>
</dbReference>
<keyword evidence="11" id="KW-0249">Electron transport</keyword>
<evidence type="ECO:0000313" key="20">
    <source>
        <dbReference type="EMBL" id="GAA4807273.1"/>
    </source>
</evidence>
<accession>A0ABP9CAI0</accession>
<keyword evidence="6" id="KW-0813">Transport</keyword>
<evidence type="ECO:0000256" key="16">
    <source>
        <dbReference type="ARBA" id="ARBA00023136"/>
    </source>
</evidence>
<keyword evidence="9" id="KW-0500">Molybdenum</keyword>
<keyword evidence="14" id="KW-0411">Iron-sulfur</keyword>
<name>A0ABP9CAI0_9ACTN</name>
<dbReference type="InterPro" id="IPR027467">
    <property type="entry name" value="MopterinOxRdtase_cofactor_BS"/>
</dbReference>
<sequence length="1262" mass="139105">MTSTDIPRTGAPRHGRPQTDGPLAEVLLDTGRFFRRGAEFSADKRTVSLAGGREGDVFYRDRWSHDKVVRSTHGVNCTGSCSWKIYVKDGIITWETQETDYPSVGPDRPEYEPRGCPRGAAFSWYTYSPTRVRYPYGRGVLVQMYREAKARLGDPVLAWADIQADPERRRRYQQARGKGGLVRISWDEAAEMVAAAHVHTIKEYGPDRVAGFSPIPAMSMISHAVGARFIELLGGVMTSFYDWYADLPVASPQVFGDQTDVPESGDWWDASYLLMWGSNVPITRTPDAHWMTEVRYRGTKVVSISPDYTDNTKFADEWMPCAAGTDGALAMAMGHVMLREHYVDRSTPFFSDFAKRFTDLPYLIRLEERDGAYIAGKRLVAADLPGPEADQELAEFKPVLLDAVTDSHAVPRGSLGHRYAKSDEGAWNLDLGDISPLLTVGREDAPGGGHSWAGDAPESVEVLITGFETVEGRAEVHSRGVPVRRVGGHLVCTVLDLMLAQYGVSRPGLPGQWPTGYEDPSVPCTPAWQEPITGVSAEQAVRVARQMAENSIESGGRTMIIMGAGICQWFHGDATYRAVLSLLLLTGAMGRNGGGWAHYVGQEKVRPLTGYSTLAMGLDWSRPPRVMAGTTYWYAHTNQWSYDNYRADALSTPLGRGRFAGKHTMDVVSAATAMGWSPFYPQFGRSSLDVADEAVAAGRGDDVPGYVADRLASGDLTLAVTDPDAPENWPRVLSVWRSNLLGSSSKGNEYFLRHLLGTSSNMSAEPMPEDVRPVSVRVPTREDGSAEVPEGKLDMVMSIDFRMTSTTLLSDVVLPAATWYEKHDLSSTDMHPYVHAFSPAIDHPWESRSDFEAFQTIAKVFSRLAAEHLGVRKDVVLGTLQHDTPGETAYPRGAEDNWLETGATPVPGKTMGPITLVERDYGAIADKWATLGPLVDTLGMTTKGVTFHPDEEVAQLAALHGVMDRGAGAGRPAIDTAVKMCEAVLRLSGTTNGRLSVQGFKDLERQTGQRMAQLAEGSEERHITFQDTQAHPVPVITSPEWSGSETGGRRYAPFTQNIEHLKPFHTVTGRMHFFLDHDWLEEIGEQMPVYRPPMNLHALYGEPKLGETGELGLAVRYLTPHSKWSIHSEYQDNLFMLSLSRGGPTMWMSPDDAATIGAADNEWVEAVNRNGVFVCRAIVSHRIPKGVVFVYHVQERTIDTPLSETTGRRGGIHNSITRLLVKPSHLAGGYGQNSYAFNYLGPTGNQRDEVTFVRRRSQEVTY</sequence>
<evidence type="ECO:0000256" key="11">
    <source>
        <dbReference type="ARBA" id="ARBA00022982"/>
    </source>
</evidence>
<dbReference type="InterPro" id="IPR050123">
    <property type="entry name" value="Prok_molybdopt-oxidoreductase"/>
</dbReference>
<evidence type="ECO:0000256" key="9">
    <source>
        <dbReference type="ARBA" id="ARBA00022505"/>
    </source>
</evidence>
<dbReference type="PROSITE" id="PS00551">
    <property type="entry name" value="MOLYBDOPTERIN_PROK_1"/>
    <property type="match status" value="1"/>
</dbReference>
<keyword evidence="7" id="KW-1003">Cell membrane</keyword>
<feature type="region of interest" description="Disordered" evidence="18">
    <location>
        <begin position="1"/>
        <end position="22"/>
    </location>
</feature>
<dbReference type="SMART" id="SM00926">
    <property type="entry name" value="Molybdop_Fe4S4"/>
    <property type="match status" value="1"/>
</dbReference>
<dbReference type="PROSITE" id="PS00490">
    <property type="entry name" value="MOLYBDOPTERIN_PROK_2"/>
    <property type="match status" value="1"/>
</dbReference>
<dbReference type="InterPro" id="IPR006468">
    <property type="entry name" value="NarG"/>
</dbReference>
<keyword evidence="13" id="KW-0408">Iron</keyword>
<dbReference type="PANTHER" id="PTHR43105">
    <property type="entry name" value="RESPIRATORY NITRATE REDUCTASE"/>
    <property type="match status" value="1"/>
</dbReference>
<keyword evidence="12" id="KW-0560">Oxidoreductase</keyword>
<dbReference type="InterPro" id="IPR006656">
    <property type="entry name" value="Mopterin_OxRdtase"/>
</dbReference>
<dbReference type="InterPro" id="IPR037943">
    <property type="entry name" value="MopB_CT_Nitrate-R-NarG-like"/>
</dbReference>
<dbReference type="Pfam" id="PF00384">
    <property type="entry name" value="Molybdopterin"/>
    <property type="match status" value="1"/>
</dbReference>
<evidence type="ECO:0000256" key="3">
    <source>
        <dbReference type="ARBA" id="ARBA00004202"/>
    </source>
</evidence>
<dbReference type="InterPro" id="IPR009010">
    <property type="entry name" value="Asp_de-COase-like_dom_sf"/>
</dbReference>
<reference evidence="21" key="1">
    <citation type="journal article" date="2019" name="Int. J. Syst. Evol. Microbiol.">
        <title>The Global Catalogue of Microorganisms (GCM) 10K type strain sequencing project: providing services to taxonomists for standard genome sequencing and annotation.</title>
        <authorList>
            <consortium name="The Broad Institute Genomics Platform"/>
            <consortium name="The Broad Institute Genome Sequencing Center for Infectious Disease"/>
            <person name="Wu L."/>
            <person name="Ma J."/>
        </authorList>
    </citation>
    <scope>NUCLEOTIDE SEQUENCE [LARGE SCALE GENOMIC DNA]</scope>
    <source>
        <strain evidence="21">JCM 18542</strain>
    </source>
</reference>
<evidence type="ECO:0000256" key="1">
    <source>
        <dbReference type="ARBA" id="ARBA00001942"/>
    </source>
</evidence>
<comment type="cofactor">
    <cofactor evidence="2">
        <name>[4Fe-4S] cluster</name>
        <dbReference type="ChEBI" id="CHEBI:49883"/>
    </cofactor>
</comment>
<comment type="similarity">
    <text evidence="4">Belongs to the prokaryotic molybdopterin-containing oxidoreductase family.</text>
</comment>
<evidence type="ECO:0000256" key="17">
    <source>
        <dbReference type="ARBA" id="ARBA00048294"/>
    </source>
</evidence>
<evidence type="ECO:0000256" key="14">
    <source>
        <dbReference type="ARBA" id="ARBA00023014"/>
    </source>
</evidence>
<dbReference type="RefSeq" id="WP_307810627.1">
    <property type="nucleotide sequence ID" value="NZ_BAABKQ010000001.1"/>
</dbReference>
<dbReference type="PROSITE" id="PS51669">
    <property type="entry name" value="4FE4S_MOW_BIS_MGD"/>
    <property type="match status" value="1"/>
</dbReference>
<evidence type="ECO:0000256" key="2">
    <source>
        <dbReference type="ARBA" id="ARBA00001966"/>
    </source>
</evidence>
<evidence type="ECO:0000256" key="5">
    <source>
        <dbReference type="ARBA" id="ARBA00012500"/>
    </source>
</evidence>
<dbReference type="CDD" id="cd02776">
    <property type="entry name" value="MopB_CT_Nitrate-R-NarG-like"/>
    <property type="match status" value="1"/>
</dbReference>
<evidence type="ECO:0000256" key="8">
    <source>
        <dbReference type="ARBA" id="ARBA00022485"/>
    </source>
</evidence>
<evidence type="ECO:0000256" key="7">
    <source>
        <dbReference type="ARBA" id="ARBA00022475"/>
    </source>
</evidence>
<gene>
    <name evidence="20" type="ORF">GCM10023353_08340</name>
</gene>
<evidence type="ECO:0000256" key="18">
    <source>
        <dbReference type="SAM" id="MobiDB-lite"/>
    </source>
</evidence>
<dbReference type="SUPFAM" id="SSF50692">
    <property type="entry name" value="ADC-like"/>
    <property type="match status" value="1"/>
</dbReference>
<evidence type="ECO:0000256" key="6">
    <source>
        <dbReference type="ARBA" id="ARBA00022448"/>
    </source>
</evidence>
<dbReference type="InterPro" id="IPR006657">
    <property type="entry name" value="MoPterin_dinucl-bd_dom"/>
</dbReference>
<evidence type="ECO:0000259" key="19">
    <source>
        <dbReference type="PROSITE" id="PS51669"/>
    </source>
</evidence>
<dbReference type="EMBL" id="BAABKQ010000001">
    <property type="protein sequence ID" value="GAA4807273.1"/>
    <property type="molecule type" value="Genomic_DNA"/>
</dbReference>
<evidence type="ECO:0000256" key="12">
    <source>
        <dbReference type="ARBA" id="ARBA00023002"/>
    </source>
</evidence>
<dbReference type="InterPro" id="IPR006963">
    <property type="entry name" value="Mopterin_OxRdtase_4Fe-4S_dom"/>
</dbReference>
<dbReference type="EC" id="1.7.5.1" evidence="5"/>
<comment type="subcellular location">
    <subcellularLocation>
        <location evidence="3">Cell membrane</location>
        <topology evidence="3">Peripheral membrane protein</topology>
    </subcellularLocation>
</comment>
<comment type="catalytic activity">
    <reaction evidence="17">
        <text>nitrate + a quinol = a quinone + nitrite + H2O</text>
        <dbReference type="Rhea" id="RHEA:56144"/>
        <dbReference type="ChEBI" id="CHEBI:15377"/>
        <dbReference type="ChEBI" id="CHEBI:16301"/>
        <dbReference type="ChEBI" id="CHEBI:17632"/>
        <dbReference type="ChEBI" id="CHEBI:24646"/>
        <dbReference type="ChEBI" id="CHEBI:132124"/>
        <dbReference type="EC" id="1.7.5.1"/>
    </reaction>
</comment>
<keyword evidence="21" id="KW-1185">Reference proteome</keyword>
<protein>
    <recommendedName>
        <fullName evidence="5">nitrate reductase (quinone)</fullName>
        <ecNumber evidence="5">1.7.5.1</ecNumber>
    </recommendedName>
</protein>
<feature type="region of interest" description="Disordered" evidence="18">
    <location>
        <begin position="886"/>
        <end position="905"/>
    </location>
</feature>
<dbReference type="Gene3D" id="3.40.50.12440">
    <property type="match status" value="1"/>
</dbReference>
<keyword evidence="16" id="KW-0472">Membrane</keyword>